<keyword evidence="3" id="KW-1185">Reference proteome</keyword>
<keyword evidence="1" id="KW-0732">Signal</keyword>
<evidence type="ECO:0000313" key="2">
    <source>
        <dbReference type="EMBL" id="AOV95509.1"/>
    </source>
</evidence>
<accession>A0ABN4SVA9</accession>
<evidence type="ECO:0000313" key="3">
    <source>
        <dbReference type="Proteomes" id="UP000175893"/>
    </source>
</evidence>
<dbReference type="CDD" id="cd10936">
    <property type="entry name" value="CE4_DAC2"/>
    <property type="match status" value="1"/>
</dbReference>
<dbReference type="Pfam" id="PF04748">
    <property type="entry name" value="Polysacc_deac_2"/>
    <property type="match status" value="1"/>
</dbReference>
<reference evidence="2 3" key="1">
    <citation type="submission" date="2016-06" db="EMBL/GenBank/DDBJ databases">
        <title>Complete genome sequence of Edwardsiella hoshinae ATCC 35051.</title>
        <authorList>
            <person name="Reichley S.R."/>
            <person name="Waldbieser G.C."/>
            <person name="Lawrence M.L."/>
            <person name="Griffin M.J."/>
        </authorList>
    </citation>
    <scope>NUCLEOTIDE SEQUENCE [LARGE SCALE GENOMIC DNA]</scope>
    <source>
        <strain evidence="2 3">ATCC 35051</strain>
    </source>
</reference>
<sequence>MRSLIRLALLALLGSVLAAPALAGKLAIVIDDFGYRPHEEKQVLALPLPITIAVLPNAPHAREMALRAHAQGREILIHLPMAPLSKQPLERNTLQPAMSEAEIQRIIRQAVDNVPYAVGMNNHMGSAMTSNLAGMQKVMRALEQYHFLYFLDSMTIAHSQVSNAAQGTGVKVIKRKVFLDDAQSEGAIRAQLNRAIQLARRNGSAIAIGHPHPATVRVLQQMLPSLPADIVLVKPSALLNAVADSTDAGTPRATQSAPQHAPRFSGIRQCRLTSTVTPIYADRAWQVILQSVNNAPAMKWLQTRWTFWFA</sequence>
<dbReference type="PANTHER" id="PTHR30105">
    <property type="entry name" value="UNCHARACTERIZED YIBQ-RELATED"/>
    <property type="match status" value="1"/>
</dbReference>
<protein>
    <recommendedName>
        <fullName evidence="4">Divergent polysaccharide deacetylase</fullName>
    </recommendedName>
</protein>
<dbReference type="Proteomes" id="UP000175893">
    <property type="component" value="Chromosome"/>
</dbReference>
<organism evidence="2 3">
    <name type="scientific">Edwardsiella hoshinae</name>
    <dbReference type="NCBI Taxonomy" id="93378"/>
    <lineage>
        <taxon>Bacteria</taxon>
        <taxon>Pseudomonadati</taxon>
        <taxon>Pseudomonadota</taxon>
        <taxon>Gammaproteobacteria</taxon>
        <taxon>Enterobacterales</taxon>
        <taxon>Hafniaceae</taxon>
        <taxon>Edwardsiella</taxon>
    </lineage>
</organism>
<evidence type="ECO:0008006" key="4">
    <source>
        <dbReference type="Google" id="ProtNLM"/>
    </source>
</evidence>
<gene>
    <name evidence="2" type="ORF">A9798_00170</name>
</gene>
<dbReference type="PANTHER" id="PTHR30105:SF2">
    <property type="entry name" value="DIVERGENT POLYSACCHARIDE DEACETYLASE SUPERFAMILY"/>
    <property type="match status" value="1"/>
</dbReference>
<dbReference type="SUPFAM" id="SSF88713">
    <property type="entry name" value="Glycoside hydrolase/deacetylase"/>
    <property type="match status" value="1"/>
</dbReference>
<dbReference type="InterPro" id="IPR011330">
    <property type="entry name" value="Glyco_hydro/deAcase_b/a-brl"/>
</dbReference>
<evidence type="ECO:0000256" key="1">
    <source>
        <dbReference type="SAM" id="SignalP"/>
    </source>
</evidence>
<proteinExistence type="predicted"/>
<dbReference type="Gene3D" id="3.20.20.370">
    <property type="entry name" value="Glycoside hydrolase/deacetylase"/>
    <property type="match status" value="1"/>
</dbReference>
<feature type="chain" id="PRO_5046928766" description="Divergent polysaccharide deacetylase" evidence="1">
    <location>
        <begin position="19"/>
        <end position="310"/>
    </location>
</feature>
<dbReference type="InterPro" id="IPR006837">
    <property type="entry name" value="Divergent_DAC"/>
</dbReference>
<dbReference type="EMBL" id="CP016043">
    <property type="protein sequence ID" value="AOV95509.1"/>
    <property type="molecule type" value="Genomic_DNA"/>
</dbReference>
<name>A0ABN4SVA9_9GAMM</name>
<feature type="signal peptide" evidence="1">
    <location>
        <begin position="1"/>
        <end position="18"/>
    </location>
</feature>
<dbReference type="RefSeq" id="WP_070244380.1">
    <property type="nucleotide sequence ID" value="NZ_CP016043.1"/>
</dbReference>